<dbReference type="Pfam" id="PF00887">
    <property type="entry name" value="ACBP"/>
    <property type="match status" value="1"/>
</dbReference>
<feature type="domain" description="ACB" evidence="3">
    <location>
        <begin position="5"/>
        <end position="103"/>
    </location>
</feature>
<evidence type="ECO:0000313" key="4">
    <source>
        <dbReference type="EMBL" id="ODV70494.1"/>
    </source>
</evidence>
<dbReference type="GO" id="GO:0006631">
    <property type="term" value="P:fatty acid metabolic process"/>
    <property type="evidence" value="ECO:0007669"/>
    <property type="project" value="TreeGrafter"/>
</dbReference>
<sequence>MSDSIDRVFVKAITTIKALSSRSNYGSLPRPPAENRIRLYGLYKQATEGNVEGIMTRPIGFSIEDEGAKKKWDAWKREEGLSKTEAKRRYISYLIETMKVYASGTLEARELLSELEYLWDQIKDVQFSPDEEAEHENEDLYNINYPQSLVFLHPGDQSDRLSTATPLPLGSNYSASVVPNQQYRNNLHKIYSHSRRSTMLSINDYINQQRQSNATSQAGPREDQFKQADTGYLLPAPPLGSSDANKPPVDLSESALNDLKNWQGEINLIINRLSKEFLTDKMSHKRDSSNGKYSLAGTNNTNSFTRFNAIRSSTSESDGSEFSDIDPSVRLRKRITAILKFLGINAFKFLKNFSVSLIAILFIIWCFKKNVIVERTFVKEPLSNNRQKKELIINMVLNTDENKWFIRLLNVLNSFVGFV</sequence>
<evidence type="ECO:0000259" key="3">
    <source>
        <dbReference type="PROSITE" id="PS51228"/>
    </source>
</evidence>
<dbReference type="PANTHER" id="PTHR23310:SF133">
    <property type="entry name" value="COA BINDING PROTEIN, PUTATIVE (AFU_ORTHOLOGUE AFUA_1G12300)-RELATED"/>
    <property type="match status" value="1"/>
</dbReference>
<evidence type="ECO:0000313" key="5">
    <source>
        <dbReference type="Proteomes" id="UP000095085"/>
    </source>
</evidence>
<dbReference type="Proteomes" id="UP000095085">
    <property type="component" value="Unassembled WGS sequence"/>
</dbReference>
<keyword evidence="5" id="KW-1185">Reference proteome</keyword>
<organism evidence="4 5">
    <name type="scientific">Hyphopichia burtonii NRRL Y-1933</name>
    <dbReference type="NCBI Taxonomy" id="984485"/>
    <lineage>
        <taxon>Eukaryota</taxon>
        <taxon>Fungi</taxon>
        <taxon>Dikarya</taxon>
        <taxon>Ascomycota</taxon>
        <taxon>Saccharomycotina</taxon>
        <taxon>Pichiomycetes</taxon>
        <taxon>Debaryomycetaceae</taxon>
        <taxon>Hyphopichia</taxon>
    </lineage>
</organism>
<dbReference type="Gene3D" id="1.20.80.10">
    <property type="match status" value="1"/>
</dbReference>
<accession>A0A1E4RT77</accession>
<dbReference type="OrthoDB" id="346910at2759"/>
<gene>
    <name evidence="4" type="ORF">HYPBUDRAFT_9741</name>
</gene>
<dbReference type="PANTHER" id="PTHR23310">
    <property type="entry name" value="ACYL-COA-BINDING PROTEIN, ACBP"/>
    <property type="match status" value="1"/>
</dbReference>
<keyword evidence="1" id="KW-0446">Lipid-binding</keyword>
<dbReference type="RefSeq" id="XP_020079561.1">
    <property type="nucleotide sequence ID" value="XM_020223991.1"/>
</dbReference>
<proteinExistence type="predicted"/>
<dbReference type="EMBL" id="KV454538">
    <property type="protein sequence ID" value="ODV70494.1"/>
    <property type="molecule type" value="Genomic_DNA"/>
</dbReference>
<name>A0A1E4RT77_9ASCO</name>
<dbReference type="AlphaFoldDB" id="A0A1E4RT77"/>
<protein>
    <recommendedName>
        <fullName evidence="3">ACB domain-containing protein</fullName>
    </recommendedName>
</protein>
<dbReference type="InterPro" id="IPR000582">
    <property type="entry name" value="Acyl-CoA-binding_protein"/>
</dbReference>
<dbReference type="STRING" id="984485.A0A1E4RT77"/>
<evidence type="ECO:0000256" key="2">
    <source>
        <dbReference type="SAM" id="MobiDB-lite"/>
    </source>
</evidence>
<dbReference type="PROSITE" id="PS51228">
    <property type="entry name" value="ACB_2"/>
    <property type="match status" value="1"/>
</dbReference>
<dbReference type="InterPro" id="IPR035984">
    <property type="entry name" value="Acyl-CoA-binding_sf"/>
</dbReference>
<feature type="region of interest" description="Disordered" evidence="2">
    <location>
        <begin position="231"/>
        <end position="250"/>
    </location>
</feature>
<dbReference type="GeneID" id="30998540"/>
<dbReference type="SUPFAM" id="SSF47027">
    <property type="entry name" value="Acyl-CoA binding protein"/>
    <property type="match status" value="1"/>
</dbReference>
<evidence type="ECO:0000256" key="1">
    <source>
        <dbReference type="ARBA" id="ARBA00023121"/>
    </source>
</evidence>
<dbReference type="GO" id="GO:0000062">
    <property type="term" value="F:fatty-acyl-CoA binding"/>
    <property type="evidence" value="ECO:0007669"/>
    <property type="project" value="InterPro"/>
</dbReference>
<reference evidence="5" key="1">
    <citation type="submission" date="2016-05" db="EMBL/GenBank/DDBJ databases">
        <title>Comparative genomics of biotechnologically important yeasts.</title>
        <authorList>
            <consortium name="DOE Joint Genome Institute"/>
            <person name="Riley R."/>
            <person name="Haridas S."/>
            <person name="Wolfe K.H."/>
            <person name="Lopes M.R."/>
            <person name="Hittinger C.T."/>
            <person name="Goker M."/>
            <person name="Salamov A."/>
            <person name="Wisecaver J."/>
            <person name="Long T.M."/>
            <person name="Aerts A.L."/>
            <person name="Barry K."/>
            <person name="Choi C."/>
            <person name="Clum A."/>
            <person name="Coughlan A.Y."/>
            <person name="Deshpande S."/>
            <person name="Douglass A.P."/>
            <person name="Hanson S.J."/>
            <person name="Klenk H.-P."/>
            <person name="Labutti K."/>
            <person name="Lapidus A."/>
            <person name="Lindquist E."/>
            <person name="Lipzen A."/>
            <person name="Meier-Kolthoff J.P."/>
            <person name="Ohm R.A."/>
            <person name="Otillar R.P."/>
            <person name="Pangilinan J."/>
            <person name="Peng Y."/>
            <person name="Rokas A."/>
            <person name="Rosa C.A."/>
            <person name="Scheuner C."/>
            <person name="Sibirny A.A."/>
            <person name="Slot J.C."/>
            <person name="Stielow J.B."/>
            <person name="Sun H."/>
            <person name="Kurtzman C.P."/>
            <person name="Blackwell M."/>
            <person name="Grigoriev I.V."/>
            <person name="Jeffries T.W."/>
        </authorList>
    </citation>
    <scope>NUCLEOTIDE SEQUENCE [LARGE SCALE GENOMIC DNA]</scope>
    <source>
        <strain evidence="5">NRRL Y-1933</strain>
    </source>
</reference>
<dbReference type="InterPro" id="IPR014352">
    <property type="entry name" value="FERM/acyl-CoA-bd_prot_sf"/>
</dbReference>